<reference evidence="3" key="1">
    <citation type="journal article" date="2015" name="PLoS ONE">
        <title>Comprehensive Evaluation of Toxoplasma gondii VEG and Neospora caninum LIV Genomes with Tachyzoite Stage Transcriptome and Proteome Defines Novel Transcript Features.</title>
        <authorList>
            <person name="Ramaprasad A."/>
            <person name="Mourier T."/>
            <person name="Naeem R."/>
            <person name="Malas T.B."/>
            <person name="Moussa E."/>
            <person name="Panigrahi A."/>
            <person name="Vermont S.J."/>
            <person name="Otto T.D."/>
            <person name="Wastling J."/>
            <person name="Pain A."/>
        </authorList>
    </citation>
    <scope>NUCLEOTIDE SEQUENCE</scope>
    <source>
        <strain evidence="3">Liverpool</strain>
    </source>
</reference>
<keyword evidence="1" id="KW-1133">Transmembrane helix</keyword>
<protein>
    <recommendedName>
        <fullName evidence="4">Transmembrane protein</fullName>
    </recommendedName>
</protein>
<organism evidence="3">
    <name type="scientific">Neospora caninum (strain Liverpool)</name>
    <dbReference type="NCBI Taxonomy" id="572307"/>
    <lineage>
        <taxon>Eukaryota</taxon>
        <taxon>Sar</taxon>
        <taxon>Alveolata</taxon>
        <taxon>Apicomplexa</taxon>
        <taxon>Conoidasida</taxon>
        <taxon>Coccidia</taxon>
        <taxon>Eucoccidiorida</taxon>
        <taxon>Eimeriorina</taxon>
        <taxon>Sarcocystidae</taxon>
        <taxon>Neospora</taxon>
    </lineage>
</organism>
<proteinExistence type="predicted"/>
<feature type="signal peptide" evidence="2">
    <location>
        <begin position="1"/>
        <end position="26"/>
    </location>
</feature>
<keyword evidence="1" id="KW-0472">Membrane</keyword>
<gene>
    <name evidence="3" type="ORF">BN1204_008075</name>
</gene>
<evidence type="ECO:0000256" key="1">
    <source>
        <dbReference type="SAM" id="Phobius"/>
    </source>
</evidence>
<dbReference type="EMBL" id="LN714477">
    <property type="protein sequence ID" value="CEL64942.1"/>
    <property type="molecule type" value="Genomic_DNA"/>
</dbReference>
<name>A0A0F7U993_NEOCL</name>
<evidence type="ECO:0000313" key="3">
    <source>
        <dbReference type="EMBL" id="CEL64942.1"/>
    </source>
</evidence>
<dbReference type="AlphaFoldDB" id="A0A0F7U993"/>
<feature type="transmembrane region" description="Helical" evidence="1">
    <location>
        <begin position="537"/>
        <end position="556"/>
    </location>
</feature>
<accession>A0A0F7U993</accession>
<evidence type="ECO:0000256" key="2">
    <source>
        <dbReference type="SAM" id="SignalP"/>
    </source>
</evidence>
<feature type="chain" id="PRO_5002523129" description="Transmembrane protein" evidence="2">
    <location>
        <begin position="27"/>
        <end position="593"/>
    </location>
</feature>
<keyword evidence="2" id="KW-0732">Signal</keyword>
<sequence>MEWKSYLYLQCCFLLVFLLLSALVSGNVVGATNRATQGTIPRFWGEADTVTSTRRGVSQFTGSNRSIREAPAVAAVAGTVEQAPAVMYHLIPGNRNQLRQTGVAVPAVDGEPVSPSFFVNEVALPPLTSLVTPEGRERIEKTLQKKGFRIPSTEEYVLFRRDALEGSAFVYGMCDRGGLFTDVTVEAFQEKGAGNVFIFQSVNPATGGVTGAPFELDAAQVDVEQTRDGVLAPGASGVLVCVTAGAPPKFFKKQKEEVFPLTAFPPGPFMIPVDVLRADVSDSDTAGVIVVITRLVVAREEKQPSAPHLRITGRDIFTFIGTITGPKLAQAAFALQTLAEIRPWVLERKEQGKPVTLSCKGIQWLLDWKASAEKKAANLHTRITESSATLAGGVLAVSGFLHVCGIMPITNRGQPVYRENMEETAHMRSHATGGDNLSEHNLMEGTRAERATGTSRVQGRLSLIETMTEQSSSSAGEFAPPNRLVERRTSSVPPWSSSPWASPGFAASEKTHREVGVAQRHTEVPVMRSIFGSICRILPGIIIVPGLLYTMFNLLYRVPPFLHSIDRHVKALVVKSGRRKEPQRRVIFFLVSD</sequence>
<keyword evidence="1" id="KW-0812">Transmembrane</keyword>
<evidence type="ECO:0008006" key="4">
    <source>
        <dbReference type="Google" id="ProtNLM"/>
    </source>
</evidence>